<comment type="function">
    <text evidence="14">Plant lipoxygenase may be involved in a number of diverse aspects of plant physiology including growth and development, pest resistance, and senescence or responses to wounding.</text>
</comment>
<dbReference type="InterPro" id="IPR020834">
    <property type="entry name" value="LipOase_CS"/>
</dbReference>
<keyword evidence="8 13" id="KW-0560">Oxidoreductase</keyword>
<dbReference type="InterPro" id="IPR036392">
    <property type="entry name" value="PLAT/LH2_dom_sf"/>
</dbReference>
<evidence type="ECO:0000256" key="5">
    <source>
        <dbReference type="ARBA" id="ARBA00022767"/>
    </source>
</evidence>
<comment type="caution">
    <text evidence="12">Lacks conserved residue(s) required for the propagation of feature annotation.</text>
</comment>
<feature type="domain" description="Lipoxygenase" evidence="18">
    <location>
        <begin position="169"/>
        <end position="898"/>
    </location>
</feature>
<evidence type="ECO:0000256" key="10">
    <source>
        <dbReference type="ARBA" id="ARBA00023098"/>
    </source>
</evidence>
<evidence type="ECO:0000256" key="6">
    <source>
        <dbReference type="ARBA" id="ARBA00022832"/>
    </source>
</evidence>
<evidence type="ECO:0000256" key="16">
    <source>
        <dbReference type="SAM" id="MobiDB-lite"/>
    </source>
</evidence>
<dbReference type="Proteomes" id="UP000636709">
    <property type="component" value="Unassembled WGS sequence"/>
</dbReference>
<keyword evidence="6" id="KW-0276">Fatty acid metabolism</keyword>
<dbReference type="GO" id="GO:0031408">
    <property type="term" value="P:oxylipin biosynthetic process"/>
    <property type="evidence" value="ECO:0007669"/>
    <property type="project" value="UniProtKB-UniRule"/>
</dbReference>
<reference evidence="19" key="1">
    <citation type="submission" date="2020-07" db="EMBL/GenBank/DDBJ databases">
        <title>Genome sequence and genetic diversity analysis of an under-domesticated orphan crop, white fonio (Digitaria exilis).</title>
        <authorList>
            <person name="Bennetzen J.L."/>
            <person name="Chen S."/>
            <person name="Ma X."/>
            <person name="Wang X."/>
            <person name="Yssel A.E.J."/>
            <person name="Chaluvadi S.R."/>
            <person name="Johnson M."/>
            <person name="Gangashetty P."/>
            <person name="Hamidou F."/>
            <person name="Sanogo M.D."/>
            <person name="Zwaenepoel A."/>
            <person name="Wallace J."/>
            <person name="Van De Peer Y."/>
            <person name="Van Deynze A."/>
        </authorList>
    </citation>
    <scope>NUCLEOTIDE SEQUENCE</scope>
    <source>
        <tissue evidence="19">Leaves</tissue>
    </source>
</reference>
<dbReference type="OrthoDB" id="407298at2759"/>
<keyword evidence="20" id="KW-1185">Reference proteome</keyword>
<feature type="domain" description="PLAT" evidence="17">
    <location>
        <begin position="37"/>
        <end position="166"/>
    </location>
</feature>
<evidence type="ECO:0000313" key="19">
    <source>
        <dbReference type="EMBL" id="KAF8658231.1"/>
    </source>
</evidence>
<keyword evidence="4 13" id="KW-0479">Metal-binding</keyword>
<evidence type="ECO:0000256" key="14">
    <source>
        <dbReference type="RuleBase" id="RU003975"/>
    </source>
</evidence>
<evidence type="ECO:0000256" key="1">
    <source>
        <dbReference type="ARBA" id="ARBA00001962"/>
    </source>
</evidence>
<dbReference type="EMBL" id="JACEFO010002481">
    <property type="protein sequence ID" value="KAF8658231.1"/>
    <property type="molecule type" value="Genomic_DNA"/>
</dbReference>
<keyword evidence="10" id="KW-0443">Lipid metabolism</keyword>
<name>A0A835ABX0_9POAL</name>
<evidence type="ECO:0000256" key="8">
    <source>
        <dbReference type="ARBA" id="ARBA00023002"/>
    </source>
</evidence>
<dbReference type="GO" id="GO:0034440">
    <property type="term" value="P:lipid oxidation"/>
    <property type="evidence" value="ECO:0007669"/>
    <property type="project" value="InterPro"/>
</dbReference>
<accession>A0A835ABX0</accession>
<keyword evidence="3 14" id="KW-0444">Lipid biosynthesis</keyword>
<dbReference type="UniPathway" id="UPA00382"/>
<dbReference type="FunFam" id="1.20.245.10:FF:000002">
    <property type="entry name" value="Lipoxygenase"/>
    <property type="match status" value="1"/>
</dbReference>
<keyword evidence="11 14" id="KW-0275">Fatty acid biosynthesis</keyword>
<evidence type="ECO:0000256" key="11">
    <source>
        <dbReference type="ARBA" id="ARBA00023160"/>
    </source>
</evidence>
<dbReference type="SUPFAM" id="SSF48484">
    <property type="entry name" value="Lipoxigenase"/>
    <property type="match status" value="1"/>
</dbReference>
<evidence type="ECO:0000256" key="2">
    <source>
        <dbReference type="ARBA" id="ARBA00009419"/>
    </source>
</evidence>
<dbReference type="InterPro" id="IPR001246">
    <property type="entry name" value="LipOase_plant"/>
</dbReference>
<keyword evidence="5 14" id="KW-0925">Oxylipin biosynthesis</keyword>
<organism evidence="19 20">
    <name type="scientific">Digitaria exilis</name>
    <dbReference type="NCBI Taxonomy" id="1010633"/>
    <lineage>
        <taxon>Eukaryota</taxon>
        <taxon>Viridiplantae</taxon>
        <taxon>Streptophyta</taxon>
        <taxon>Embryophyta</taxon>
        <taxon>Tracheophyta</taxon>
        <taxon>Spermatophyta</taxon>
        <taxon>Magnoliopsida</taxon>
        <taxon>Liliopsida</taxon>
        <taxon>Poales</taxon>
        <taxon>Poaceae</taxon>
        <taxon>PACMAD clade</taxon>
        <taxon>Panicoideae</taxon>
        <taxon>Panicodae</taxon>
        <taxon>Paniceae</taxon>
        <taxon>Anthephorinae</taxon>
        <taxon>Digitaria</taxon>
    </lineage>
</organism>
<evidence type="ECO:0000256" key="3">
    <source>
        <dbReference type="ARBA" id="ARBA00022516"/>
    </source>
</evidence>
<dbReference type="PROSITE" id="PS00711">
    <property type="entry name" value="LIPOXYGENASE_1"/>
    <property type="match status" value="1"/>
</dbReference>
<dbReference type="PANTHER" id="PTHR11771">
    <property type="entry name" value="LIPOXYGENASE"/>
    <property type="match status" value="1"/>
</dbReference>
<dbReference type="PRINTS" id="PR00468">
    <property type="entry name" value="PLTLPOXGNASE"/>
</dbReference>
<dbReference type="FunFam" id="3.10.450.60:FF:000002">
    <property type="entry name" value="Lipoxygenase"/>
    <property type="match status" value="1"/>
</dbReference>
<comment type="caution">
    <text evidence="19">The sequence shown here is derived from an EMBL/GenBank/DDBJ whole genome shotgun (WGS) entry which is preliminary data.</text>
</comment>
<evidence type="ECO:0000313" key="20">
    <source>
        <dbReference type="Proteomes" id="UP000636709"/>
    </source>
</evidence>
<dbReference type="Gene3D" id="2.60.60.20">
    <property type="entry name" value="PLAT/LH2 domain"/>
    <property type="match status" value="1"/>
</dbReference>
<feature type="coiled-coil region" evidence="15">
    <location>
        <begin position="834"/>
        <end position="861"/>
    </location>
</feature>
<dbReference type="SUPFAM" id="SSF49723">
    <property type="entry name" value="Lipase/lipooxygenase domain (PLAT/LH2 domain)"/>
    <property type="match status" value="1"/>
</dbReference>
<dbReference type="GO" id="GO:0046872">
    <property type="term" value="F:metal ion binding"/>
    <property type="evidence" value="ECO:0007669"/>
    <property type="project" value="UniProtKB-UniRule"/>
</dbReference>
<dbReference type="PROSITE" id="PS51393">
    <property type="entry name" value="LIPOXYGENASE_3"/>
    <property type="match status" value="1"/>
</dbReference>
<dbReference type="InterPro" id="IPR020833">
    <property type="entry name" value="LipOase_Fe_BS"/>
</dbReference>
<dbReference type="InterPro" id="IPR027433">
    <property type="entry name" value="Lipoxygenase_dom_3"/>
</dbReference>
<evidence type="ECO:0000256" key="15">
    <source>
        <dbReference type="SAM" id="Coils"/>
    </source>
</evidence>
<dbReference type="Gene3D" id="4.10.372.10">
    <property type="entry name" value="Lipoxygenase-1, Domain 3"/>
    <property type="match status" value="1"/>
</dbReference>
<dbReference type="Pfam" id="PF00305">
    <property type="entry name" value="Lipoxygenase"/>
    <property type="match status" value="1"/>
</dbReference>
<dbReference type="Pfam" id="PF01477">
    <property type="entry name" value="PLAT"/>
    <property type="match status" value="1"/>
</dbReference>
<dbReference type="PROSITE" id="PS50095">
    <property type="entry name" value="PLAT"/>
    <property type="match status" value="1"/>
</dbReference>
<dbReference type="AlphaFoldDB" id="A0A835ABX0"/>
<dbReference type="PRINTS" id="PR00087">
    <property type="entry name" value="LIPOXYGENASE"/>
</dbReference>
<comment type="cofactor">
    <cofactor evidence="1 13">
        <name>Fe cation</name>
        <dbReference type="ChEBI" id="CHEBI:24875"/>
    </cofactor>
</comment>
<dbReference type="InterPro" id="IPR036226">
    <property type="entry name" value="LipOase_C_sf"/>
</dbReference>
<evidence type="ECO:0000256" key="4">
    <source>
        <dbReference type="ARBA" id="ARBA00022723"/>
    </source>
</evidence>
<sequence length="914" mass="103938">MQGRGIVDRLTAKNEEVRSEQIRGTVVLAKKGVLDVGNKQPSLLDGGVDDGAVRWGHHVTLQLVSATAGDDPTKGRGKVGKAARLEELTLTMKSRAEGESVFWVMFDWDESQGIPGAVIVNNRRRDEFFLKTLTLEGVPGKGTVVFIANSWIYPHKFYSHDRIFFANDCYLPSKMPAPLVPYRQNELRILRSDDNHGPYREYDRVYRYDYYNDLGWPDGGEDRARPILGGSQERPYPRRGRTGRPPTKTDPNSESRLILLDGLEIYVPCDERFRQLKRGDTDVYYRLMANHKFIISAVSLSRALFDDSPTEFDSFEDMRALYENADSSPALAEMRNTTIGEVTGFRTNLPVSGGDNDHVVIKMPLPHVIRKDMLSKVSDDEFAWRTDEEFAREMLAGVNPVVIRRLTEFPPKSGLDPSKYGDHTSKITQAVIEPHLEAGLTAENALRDNKLFIVDYHDRFILFLDRINKLRGNFIYASRTLLLLKNDGTMKPLAIELSLPHDDAPKHGAKSNVYTPASAGVERHIWQLAKAYASVNDDAWHQIVSHWLNTHMVMEPFVIATNRQLSVVHPVHKLLSPHYRNTMQINAQARHMLLNAGGLFETFLVFPGKYALEMSSAVYKDWNLTEQALPNDLLKRGVAVPDPSSPCGVRLLIKDYPYAVDGLAIWWAIELWVDEYLDIYYPNDGELRRDTELQAWWKEVREVGHGDLKDRDWWPKMDTVQDLVRTCTTIIWIASALHAAVNFGHYSYSGYIPNRPTMSRRPMPEPGTMEYAQLEQGGQEADKVFIRTITGKFQTILALSCMQILSSHSSDEVYLGQREEPERWTSDARALDAFKRFGRRLQEIEQRIVKMNSEKKSFRNRSGPVDVPYMLVYPNTSDMGGKQGEGLTAMGIPNSISIFFSFPPHLNFLCSFLV</sequence>
<gene>
    <name evidence="19" type="ORF">HU200_059421</name>
</gene>
<keyword evidence="7 13" id="KW-0223">Dioxygenase</keyword>
<evidence type="ECO:0000256" key="12">
    <source>
        <dbReference type="PROSITE-ProRule" id="PRU00152"/>
    </source>
</evidence>
<dbReference type="Gene3D" id="1.20.245.10">
    <property type="entry name" value="Lipoxygenase-1, Domain 5"/>
    <property type="match status" value="1"/>
</dbReference>
<protein>
    <recommendedName>
        <fullName evidence="14">Lipoxygenase</fullName>
        <ecNumber evidence="14">1.13.11.-</ecNumber>
    </recommendedName>
</protein>
<dbReference type="SMART" id="SM00308">
    <property type="entry name" value="LH2"/>
    <property type="match status" value="1"/>
</dbReference>
<dbReference type="Gene3D" id="4.10.375.10">
    <property type="entry name" value="Lipoxygenase-1, Domain 2"/>
    <property type="match status" value="1"/>
</dbReference>
<dbReference type="Gene3D" id="3.10.450.60">
    <property type="match status" value="1"/>
</dbReference>
<keyword evidence="15" id="KW-0175">Coiled coil</keyword>
<comment type="pathway">
    <text evidence="14">Lipid metabolism; oxylipin biosynthesis.</text>
</comment>
<dbReference type="InterPro" id="IPR000907">
    <property type="entry name" value="LipOase"/>
</dbReference>
<evidence type="ECO:0000256" key="13">
    <source>
        <dbReference type="RuleBase" id="RU003974"/>
    </source>
</evidence>
<comment type="similarity">
    <text evidence="2 13">Belongs to the lipoxygenase family.</text>
</comment>
<feature type="region of interest" description="Disordered" evidence="16">
    <location>
        <begin position="222"/>
        <end position="254"/>
    </location>
</feature>
<dbReference type="InterPro" id="IPR001024">
    <property type="entry name" value="PLAT/LH2_dom"/>
</dbReference>
<dbReference type="GO" id="GO:0016702">
    <property type="term" value="F:oxidoreductase activity, acting on single donors with incorporation of molecular oxygen, incorporation of two atoms of oxygen"/>
    <property type="evidence" value="ECO:0007669"/>
    <property type="project" value="InterPro"/>
</dbReference>
<proteinExistence type="inferred from homology"/>
<dbReference type="EC" id="1.13.11.-" evidence="14"/>
<dbReference type="PROSITE" id="PS00081">
    <property type="entry name" value="LIPOXYGENASE_2"/>
    <property type="match status" value="1"/>
</dbReference>
<evidence type="ECO:0000259" key="18">
    <source>
        <dbReference type="PROSITE" id="PS51393"/>
    </source>
</evidence>
<evidence type="ECO:0000259" key="17">
    <source>
        <dbReference type="PROSITE" id="PS50095"/>
    </source>
</evidence>
<evidence type="ECO:0000256" key="9">
    <source>
        <dbReference type="ARBA" id="ARBA00023004"/>
    </source>
</evidence>
<dbReference type="InterPro" id="IPR013819">
    <property type="entry name" value="LipOase_C"/>
</dbReference>
<keyword evidence="9 13" id="KW-0408">Iron</keyword>
<dbReference type="GO" id="GO:0006633">
    <property type="term" value="P:fatty acid biosynthetic process"/>
    <property type="evidence" value="ECO:0007669"/>
    <property type="project" value="UniProtKB-KW"/>
</dbReference>
<evidence type="ECO:0000256" key="7">
    <source>
        <dbReference type="ARBA" id="ARBA00022964"/>
    </source>
</evidence>